<evidence type="ECO:0000256" key="2">
    <source>
        <dbReference type="ARBA" id="ARBA00009437"/>
    </source>
</evidence>
<keyword evidence="6" id="KW-0028">Amino-acid biosynthesis</keyword>
<evidence type="ECO:0000256" key="9">
    <source>
        <dbReference type="ARBA" id="ARBA00023159"/>
    </source>
</evidence>
<evidence type="ECO:0000259" key="12">
    <source>
        <dbReference type="PROSITE" id="PS50931"/>
    </source>
</evidence>
<dbReference type="Pfam" id="PF03466">
    <property type="entry name" value="LysR_substrate"/>
    <property type="match status" value="1"/>
</dbReference>
<keyword evidence="7" id="KW-0805">Transcription regulation</keyword>
<comment type="caution">
    <text evidence="13">The sequence shown here is derived from an EMBL/GenBank/DDBJ whole genome shotgun (WGS) entry which is preliminary data.</text>
</comment>
<evidence type="ECO:0000256" key="3">
    <source>
        <dbReference type="ARBA" id="ARBA00019365"/>
    </source>
</evidence>
<keyword evidence="5" id="KW-0678">Repressor</keyword>
<dbReference type="InterPro" id="IPR036390">
    <property type="entry name" value="WH_DNA-bd_sf"/>
</dbReference>
<dbReference type="Proteomes" id="UP000031535">
    <property type="component" value="Unassembled WGS sequence"/>
</dbReference>
<dbReference type="PANTHER" id="PTHR30126">
    <property type="entry name" value="HTH-TYPE TRANSCRIPTIONAL REGULATOR"/>
    <property type="match status" value="1"/>
</dbReference>
<evidence type="ECO:0000256" key="10">
    <source>
        <dbReference type="ARBA" id="ARBA00023163"/>
    </source>
</evidence>
<evidence type="ECO:0000256" key="1">
    <source>
        <dbReference type="ARBA" id="ARBA00004496"/>
    </source>
</evidence>
<evidence type="ECO:0000313" key="14">
    <source>
        <dbReference type="Proteomes" id="UP000031535"/>
    </source>
</evidence>
<keyword evidence="11" id="KW-0486">Methionine biosynthesis</keyword>
<dbReference type="GO" id="GO:0000976">
    <property type="term" value="F:transcription cis-regulatory region binding"/>
    <property type="evidence" value="ECO:0007669"/>
    <property type="project" value="TreeGrafter"/>
</dbReference>
<keyword evidence="8" id="KW-0238">DNA-binding</keyword>
<keyword evidence="4" id="KW-0963">Cytoplasm</keyword>
<evidence type="ECO:0000256" key="5">
    <source>
        <dbReference type="ARBA" id="ARBA00022491"/>
    </source>
</evidence>
<accession>A0A0C2ET19</accession>
<dbReference type="SUPFAM" id="SSF46785">
    <property type="entry name" value="Winged helix' DNA-binding domain"/>
    <property type="match status" value="1"/>
</dbReference>
<dbReference type="AlphaFoldDB" id="A0A0C2ET19"/>
<dbReference type="EMBL" id="JXDG01000058">
    <property type="protein sequence ID" value="KIH81688.1"/>
    <property type="molecule type" value="Genomic_DNA"/>
</dbReference>
<organism evidence="13 14">
    <name type="scientific">Pseudomonas batumici</name>
    <dbReference type="NCBI Taxonomy" id="226910"/>
    <lineage>
        <taxon>Bacteria</taxon>
        <taxon>Pseudomonadati</taxon>
        <taxon>Pseudomonadota</taxon>
        <taxon>Gammaproteobacteria</taxon>
        <taxon>Pseudomonadales</taxon>
        <taxon>Pseudomonadaceae</taxon>
        <taxon>Pseudomonas</taxon>
    </lineage>
</organism>
<keyword evidence="10" id="KW-0804">Transcription</keyword>
<feature type="domain" description="HTH lysR-type" evidence="12">
    <location>
        <begin position="6"/>
        <end position="63"/>
    </location>
</feature>
<evidence type="ECO:0000256" key="8">
    <source>
        <dbReference type="ARBA" id="ARBA00023125"/>
    </source>
</evidence>
<keyword evidence="14" id="KW-1185">Reference proteome</keyword>
<dbReference type="GO" id="GO:0003700">
    <property type="term" value="F:DNA-binding transcription factor activity"/>
    <property type="evidence" value="ECO:0007669"/>
    <property type="project" value="InterPro"/>
</dbReference>
<comment type="subcellular location">
    <subcellularLocation>
        <location evidence="1">Cytoplasm</location>
    </subcellularLocation>
</comment>
<dbReference type="CDD" id="cd08441">
    <property type="entry name" value="PBP2_MetR"/>
    <property type="match status" value="1"/>
</dbReference>
<dbReference type="GO" id="GO:0005737">
    <property type="term" value="C:cytoplasm"/>
    <property type="evidence" value="ECO:0007669"/>
    <property type="project" value="UniProtKB-SubCell"/>
</dbReference>
<dbReference type="PANTHER" id="PTHR30126:SF25">
    <property type="entry name" value="HTH-TYPE TRANSCRIPTIONAL REGULATOR METR"/>
    <property type="match status" value="1"/>
</dbReference>
<dbReference type="STRING" id="226910.UCMB321_4351"/>
<evidence type="ECO:0000256" key="4">
    <source>
        <dbReference type="ARBA" id="ARBA00022490"/>
    </source>
</evidence>
<evidence type="ECO:0000256" key="7">
    <source>
        <dbReference type="ARBA" id="ARBA00023015"/>
    </source>
</evidence>
<dbReference type="GO" id="GO:0009086">
    <property type="term" value="P:methionine biosynthetic process"/>
    <property type="evidence" value="ECO:0007669"/>
    <property type="project" value="UniProtKB-KW"/>
</dbReference>
<evidence type="ECO:0000256" key="6">
    <source>
        <dbReference type="ARBA" id="ARBA00022605"/>
    </source>
</evidence>
<dbReference type="InterPro" id="IPR037406">
    <property type="entry name" value="MetR_PBP2"/>
</dbReference>
<protein>
    <recommendedName>
        <fullName evidence="3">HTH-type transcriptional regulator MetR</fullName>
    </recommendedName>
</protein>
<dbReference type="InterPro" id="IPR005119">
    <property type="entry name" value="LysR_subst-bd"/>
</dbReference>
<dbReference type="InterPro" id="IPR036388">
    <property type="entry name" value="WH-like_DNA-bd_sf"/>
</dbReference>
<dbReference type="Gene3D" id="3.40.190.10">
    <property type="entry name" value="Periplasmic binding protein-like II"/>
    <property type="match status" value="1"/>
</dbReference>
<name>A0A0C2ET19_9PSED</name>
<sequence>MEPLVLEIRHLKTLHALREADSLVEAAERLHLTQSALSHQFKELEERMGMPLFVRKTKPVRFTSAGLRLLQLADATLPLLRAAERDIARLAGGTAGRLHMAIECHSCFQWLMPTIDQFRDAWPEVELDLASGFSFAPLPALARGDLDLVVTSDPVELVGITYVPLFTYEAMLAVANQHVLANKPYIVPEDLLKETLITYPVERDRLDIFTRFLEPADIEPAQVRTSELTVMMMQLVASGRGVCGMPHWALHEYSSRGYVKAKRLGEKGLFATLYAAIRADMLDAPYMRDFLLTAKDTSFSTLDGVSAVR</sequence>
<dbReference type="PATRIC" id="fig|226910.6.peg.4343"/>
<gene>
    <name evidence="13" type="ORF">UCMB321_4351</name>
</gene>
<dbReference type="SUPFAM" id="SSF53850">
    <property type="entry name" value="Periplasmic binding protein-like II"/>
    <property type="match status" value="1"/>
</dbReference>
<keyword evidence="9" id="KW-0010">Activator</keyword>
<comment type="similarity">
    <text evidence="2">Belongs to the LysR transcriptional regulatory family.</text>
</comment>
<dbReference type="PRINTS" id="PR00039">
    <property type="entry name" value="HTHLYSR"/>
</dbReference>
<dbReference type="Pfam" id="PF00126">
    <property type="entry name" value="HTH_1"/>
    <property type="match status" value="1"/>
</dbReference>
<evidence type="ECO:0000256" key="11">
    <source>
        <dbReference type="ARBA" id="ARBA00023167"/>
    </source>
</evidence>
<reference evidence="13 14" key="1">
    <citation type="submission" date="2015-01" db="EMBL/GenBank/DDBJ databases">
        <title>Complete genome of Pseudomonas batumici UCM B-321 producer of the batumin antibiotic with strong antistaphilococcal and potential anticancer activity.</title>
        <authorList>
            <person name="Klochko V.V."/>
            <person name="Zelena L.B."/>
            <person name="Elena K.A."/>
            <person name="Reva O.N."/>
        </authorList>
    </citation>
    <scope>NUCLEOTIDE SEQUENCE [LARGE SCALE GENOMIC DNA]</scope>
    <source>
        <strain evidence="13 14">UCM B-321</strain>
    </source>
</reference>
<evidence type="ECO:0000313" key="13">
    <source>
        <dbReference type="EMBL" id="KIH81688.1"/>
    </source>
</evidence>
<dbReference type="InterPro" id="IPR000847">
    <property type="entry name" value="LysR_HTH_N"/>
</dbReference>
<dbReference type="PROSITE" id="PS50931">
    <property type="entry name" value="HTH_LYSR"/>
    <property type="match status" value="1"/>
</dbReference>
<dbReference type="Gene3D" id="1.10.10.10">
    <property type="entry name" value="Winged helix-like DNA-binding domain superfamily/Winged helix DNA-binding domain"/>
    <property type="match status" value="1"/>
</dbReference>
<proteinExistence type="inferred from homology"/>